<dbReference type="AlphaFoldDB" id="A0A517SI32"/>
<comment type="pathway">
    <text evidence="10">Amino-acid biosynthesis; L-methionine biosynthesis via de novo pathway.</text>
</comment>
<keyword evidence="4" id="KW-0028">Amino-acid biosynthesis</keyword>
<gene>
    <name evidence="13" type="primary">metF_2</name>
    <name evidence="13" type="ORF">Pan44_38310</name>
</gene>
<evidence type="ECO:0000256" key="12">
    <source>
        <dbReference type="RuleBase" id="RU003862"/>
    </source>
</evidence>
<dbReference type="UniPathway" id="UPA00193"/>
<accession>A0A517SI32</accession>
<dbReference type="GO" id="GO:0035999">
    <property type="term" value="P:tetrahydrofolate interconversion"/>
    <property type="evidence" value="ECO:0007669"/>
    <property type="project" value="UniProtKB-UniPathway"/>
</dbReference>
<evidence type="ECO:0000256" key="3">
    <source>
        <dbReference type="ARBA" id="ARBA00006743"/>
    </source>
</evidence>
<comment type="similarity">
    <text evidence="3 12">Belongs to the methylenetetrahydrofolate reductase family.</text>
</comment>
<keyword evidence="8" id="KW-0520">NAD</keyword>
<comment type="cofactor">
    <cofactor evidence="1 12">
        <name>FAD</name>
        <dbReference type="ChEBI" id="CHEBI:57692"/>
    </cofactor>
</comment>
<dbReference type="GO" id="GO:0071949">
    <property type="term" value="F:FAD binding"/>
    <property type="evidence" value="ECO:0007669"/>
    <property type="project" value="TreeGrafter"/>
</dbReference>
<keyword evidence="6 12" id="KW-0274">FAD</keyword>
<evidence type="ECO:0000256" key="9">
    <source>
        <dbReference type="ARBA" id="ARBA00023167"/>
    </source>
</evidence>
<evidence type="ECO:0000256" key="10">
    <source>
        <dbReference type="ARBA" id="ARBA00034478"/>
    </source>
</evidence>
<evidence type="ECO:0000313" key="14">
    <source>
        <dbReference type="Proteomes" id="UP000315700"/>
    </source>
</evidence>
<dbReference type="InterPro" id="IPR029041">
    <property type="entry name" value="FAD-linked_oxidoreductase-like"/>
</dbReference>
<organism evidence="13 14">
    <name type="scientific">Caulifigura coniformis</name>
    <dbReference type="NCBI Taxonomy" id="2527983"/>
    <lineage>
        <taxon>Bacteria</taxon>
        <taxon>Pseudomonadati</taxon>
        <taxon>Planctomycetota</taxon>
        <taxon>Planctomycetia</taxon>
        <taxon>Planctomycetales</taxon>
        <taxon>Planctomycetaceae</taxon>
        <taxon>Caulifigura</taxon>
    </lineage>
</organism>
<keyword evidence="9" id="KW-0486">Methionine biosynthesis</keyword>
<dbReference type="RefSeq" id="WP_145032067.1">
    <property type="nucleotide sequence ID" value="NZ_CP036271.1"/>
</dbReference>
<evidence type="ECO:0000313" key="13">
    <source>
        <dbReference type="EMBL" id="QDT55783.1"/>
    </source>
</evidence>
<keyword evidence="5 12" id="KW-0285">Flavoprotein</keyword>
<reference evidence="13 14" key="1">
    <citation type="submission" date="2019-02" db="EMBL/GenBank/DDBJ databases">
        <title>Deep-cultivation of Planctomycetes and their phenomic and genomic characterization uncovers novel biology.</title>
        <authorList>
            <person name="Wiegand S."/>
            <person name="Jogler M."/>
            <person name="Boedeker C."/>
            <person name="Pinto D."/>
            <person name="Vollmers J."/>
            <person name="Rivas-Marin E."/>
            <person name="Kohn T."/>
            <person name="Peeters S.H."/>
            <person name="Heuer A."/>
            <person name="Rast P."/>
            <person name="Oberbeckmann S."/>
            <person name="Bunk B."/>
            <person name="Jeske O."/>
            <person name="Meyerdierks A."/>
            <person name="Storesund J.E."/>
            <person name="Kallscheuer N."/>
            <person name="Luecker S."/>
            <person name="Lage O.M."/>
            <person name="Pohl T."/>
            <person name="Merkel B.J."/>
            <person name="Hornburger P."/>
            <person name="Mueller R.-W."/>
            <person name="Bruemmer F."/>
            <person name="Labrenz M."/>
            <person name="Spormann A.M."/>
            <person name="Op den Camp H."/>
            <person name="Overmann J."/>
            <person name="Amann R."/>
            <person name="Jetten M.S.M."/>
            <person name="Mascher T."/>
            <person name="Medema M.H."/>
            <person name="Devos D.P."/>
            <person name="Kaster A.-K."/>
            <person name="Ovreas L."/>
            <person name="Rohde M."/>
            <person name="Galperin M.Y."/>
            <person name="Jogler C."/>
        </authorList>
    </citation>
    <scope>NUCLEOTIDE SEQUENCE [LARGE SCALE GENOMIC DNA]</scope>
    <source>
        <strain evidence="13 14">Pan44</strain>
    </source>
</reference>
<dbReference type="EMBL" id="CP036271">
    <property type="protein sequence ID" value="QDT55783.1"/>
    <property type="molecule type" value="Genomic_DNA"/>
</dbReference>
<dbReference type="OrthoDB" id="9812555at2"/>
<evidence type="ECO:0000256" key="8">
    <source>
        <dbReference type="ARBA" id="ARBA00023027"/>
    </source>
</evidence>
<dbReference type="FunCoup" id="A0A517SI32">
    <property type="interactions" value="324"/>
</dbReference>
<dbReference type="PANTHER" id="PTHR45754:SF3">
    <property type="entry name" value="METHYLENETETRAHYDROFOLATE REDUCTASE (NADPH)"/>
    <property type="match status" value="1"/>
</dbReference>
<dbReference type="SUPFAM" id="SSF51730">
    <property type="entry name" value="FAD-linked oxidoreductase"/>
    <property type="match status" value="1"/>
</dbReference>
<dbReference type="InParanoid" id="A0A517SI32"/>
<evidence type="ECO:0000256" key="11">
    <source>
        <dbReference type="ARBA" id="ARBA00048628"/>
    </source>
</evidence>
<evidence type="ECO:0000256" key="5">
    <source>
        <dbReference type="ARBA" id="ARBA00022630"/>
    </source>
</evidence>
<evidence type="ECO:0000256" key="2">
    <source>
        <dbReference type="ARBA" id="ARBA00004777"/>
    </source>
</evidence>
<dbReference type="GO" id="GO:0005829">
    <property type="term" value="C:cytosol"/>
    <property type="evidence" value="ECO:0007669"/>
    <property type="project" value="InterPro"/>
</dbReference>
<evidence type="ECO:0000256" key="1">
    <source>
        <dbReference type="ARBA" id="ARBA00001974"/>
    </source>
</evidence>
<dbReference type="PANTHER" id="PTHR45754">
    <property type="entry name" value="METHYLENETETRAHYDROFOLATE REDUCTASE"/>
    <property type="match status" value="1"/>
</dbReference>
<sequence length="323" mass="35565">MNIRDAYGPNRFGLSFEVFPPKSLEGDRQLATELEKLAECRPAFISCTYGAGGSTSKRTLEWCGRIQQEFSTPAMAHLTCLNSTADSLKHWMRQAFDSGINNLMVLRGDLPRNASTGGEEAPGGLRRAHELVTLARELSDSIGIGVAGYPEKHPESPDDETDLLHLGTKVRCGADAVFTQLFFDNRTFLAFRDRAIRAGIQTPIVPGIMPVTEYDSLVRISSLCGSVIPDELQSGLEAARHDPVAQFEFGVDYAIQQCRDLIRHGVPGIHFYVLNKAAAVRLIVRELLFDARDLSPIAGRTPGKQLASCDKDLVAARQTETWY</sequence>
<dbReference type="KEGG" id="ccos:Pan44_38310"/>
<dbReference type="CDD" id="cd00537">
    <property type="entry name" value="MTHFR"/>
    <property type="match status" value="1"/>
</dbReference>
<dbReference type="InterPro" id="IPR003171">
    <property type="entry name" value="Mehydrof_redctse-like"/>
</dbReference>
<protein>
    <recommendedName>
        <fullName evidence="12">Methylenetetrahydrofolate reductase</fullName>
        <ecNumber evidence="12">1.5.1.54</ecNumber>
    </recommendedName>
</protein>
<keyword evidence="7 12" id="KW-0560">Oxidoreductase</keyword>
<dbReference type="Proteomes" id="UP000315700">
    <property type="component" value="Chromosome"/>
</dbReference>
<dbReference type="Pfam" id="PF02219">
    <property type="entry name" value="MTHFR"/>
    <property type="match status" value="1"/>
</dbReference>
<dbReference type="NCBIfam" id="TIGR00676">
    <property type="entry name" value="fadh2"/>
    <property type="match status" value="1"/>
</dbReference>
<dbReference type="Gene3D" id="3.20.20.220">
    <property type="match status" value="1"/>
</dbReference>
<evidence type="ECO:0000256" key="4">
    <source>
        <dbReference type="ARBA" id="ARBA00022605"/>
    </source>
</evidence>
<dbReference type="InterPro" id="IPR004620">
    <property type="entry name" value="MTHF_reductase_bac"/>
</dbReference>
<name>A0A517SI32_9PLAN</name>
<evidence type="ECO:0000256" key="6">
    <source>
        <dbReference type="ARBA" id="ARBA00022827"/>
    </source>
</evidence>
<keyword evidence="14" id="KW-1185">Reference proteome</keyword>
<proteinExistence type="inferred from homology"/>
<evidence type="ECO:0000256" key="7">
    <source>
        <dbReference type="ARBA" id="ARBA00023002"/>
    </source>
</evidence>
<dbReference type="EC" id="1.5.1.54" evidence="12"/>
<dbReference type="GO" id="GO:0106312">
    <property type="term" value="F:methylenetetrahydrofolate reductase (NADH) activity"/>
    <property type="evidence" value="ECO:0007669"/>
    <property type="project" value="UniProtKB-EC"/>
</dbReference>
<dbReference type="GO" id="GO:0009086">
    <property type="term" value="P:methionine biosynthetic process"/>
    <property type="evidence" value="ECO:0007669"/>
    <property type="project" value="UniProtKB-KW"/>
</dbReference>
<comment type="catalytic activity">
    <reaction evidence="11">
        <text>(6S)-5-methyl-5,6,7,8-tetrahydrofolate + NAD(+) = (6R)-5,10-methylene-5,6,7,8-tetrahydrofolate + NADH + H(+)</text>
        <dbReference type="Rhea" id="RHEA:19821"/>
        <dbReference type="ChEBI" id="CHEBI:15378"/>
        <dbReference type="ChEBI" id="CHEBI:15636"/>
        <dbReference type="ChEBI" id="CHEBI:18608"/>
        <dbReference type="ChEBI" id="CHEBI:57540"/>
        <dbReference type="ChEBI" id="CHEBI:57945"/>
        <dbReference type="EC" id="1.5.1.54"/>
    </reaction>
    <physiologicalReaction direction="right-to-left" evidence="11">
        <dbReference type="Rhea" id="RHEA:19823"/>
    </physiologicalReaction>
</comment>
<comment type="pathway">
    <text evidence="2 12">One-carbon metabolism; tetrahydrofolate interconversion.</text>
</comment>